<evidence type="ECO:0000256" key="2">
    <source>
        <dbReference type="ARBA" id="ARBA00023125"/>
    </source>
</evidence>
<comment type="caution">
    <text evidence="8">The sequence shown here is derived from an EMBL/GenBank/DDBJ whole genome shotgun (WGS) entry which is preliminary data.</text>
</comment>
<evidence type="ECO:0000259" key="7">
    <source>
        <dbReference type="PROSITE" id="PS51194"/>
    </source>
</evidence>
<accession>A0AA88YW90</accession>
<dbReference type="InterPro" id="IPR001650">
    <property type="entry name" value="Helicase_C-like"/>
</dbReference>
<comment type="catalytic activity">
    <reaction evidence="4">
        <text>Couples ATP hydrolysis with the unwinding of duplex DNA by translocating in the 3'-5' direction.</text>
        <dbReference type="EC" id="5.6.2.4"/>
    </reaction>
</comment>
<dbReference type="Pfam" id="PF00271">
    <property type="entry name" value="Helicase_C"/>
    <property type="match status" value="1"/>
</dbReference>
<dbReference type="EMBL" id="VSWD01000002">
    <property type="protein sequence ID" value="KAK3107767.1"/>
    <property type="molecule type" value="Genomic_DNA"/>
</dbReference>
<sequence>MSKCDRLDAIIKQLGEELLNKMDKFPVTIVYINNLDSVGYCYELMSSIMLDKQYVPVDHRIPENRIFAQYHRQYTKKMKDFIVNEIRKEYPKVRLVFATVALGMGLDAPSVQQIIHLQPPTTMEKYMQEIGRSGRNGQLSVAKMYYTTRDIASNRKGLSPAMRSFCLSKKCLRQEIVSYFGFGNTLFQGEKRSCCSNCNL</sequence>
<dbReference type="GO" id="GO:0003677">
    <property type="term" value="F:DNA binding"/>
    <property type="evidence" value="ECO:0007669"/>
    <property type="project" value="UniProtKB-KW"/>
</dbReference>
<dbReference type="SUPFAM" id="SSF52540">
    <property type="entry name" value="P-loop containing nucleoside triphosphate hydrolases"/>
    <property type="match status" value="1"/>
</dbReference>
<evidence type="ECO:0000256" key="3">
    <source>
        <dbReference type="ARBA" id="ARBA00023235"/>
    </source>
</evidence>
<keyword evidence="3" id="KW-0413">Isomerase</keyword>
<dbReference type="Gene3D" id="3.40.50.300">
    <property type="entry name" value="P-loop containing nucleotide triphosphate hydrolases"/>
    <property type="match status" value="1"/>
</dbReference>
<evidence type="ECO:0000256" key="1">
    <source>
        <dbReference type="ARBA" id="ARBA00005446"/>
    </source>
</evidence>
<name>A0AA88YW90_PINIB</name>
<dbReference type="InterPro" id="IPR027417">
    <property type="entry name" value="P-loop_NTPase"/>
</dbReference>
<evidence type="ECO:0000256" key="4">
    <source>
        <dbReference type="ARBA" id="ARBA00034617"/>
    </source>
</evidence>
<dbReference type="GO" id="GO:0006281">
    <property type="term" value="P:DNA repair"/>
    <property type="evidence" value="ECO:0007669"/>
    <property type="project" value="TreeGrafter"/>
</dbReference>
<dbReference type="GO" id="GO:0006310">
    <property type="term" value="P:DNA recombination"/>
    <property type="evidence" value="ECO:0007669"/>
    <property type="project" value="TreeGrafter"/>
</dbReference>
<dbReference type="EC" id="5.6.2.4" evidence="5"/>
<evidence type="ECO:0000313" key="9">
    <source>
        <dbReference type="Proteomes" id="UP001186944"/>
    </source>
</evidence>
<keyword evidence="9" id="KW-1185">Reference proteome</keyword>
<dbReference type="AlphaFoldDB" id="A0AA88YW90"/>
<dbReference type="PANTHER" id="PTHR13710:SF105">
    <property type="entry name" value="ATP-DEPENDENT DNA HELICASE Q1"/>
    <property type="match status" value="1"/>
</dbReference>
<dbReference type="GO" id="GO:0043138">
    <property type="term" value="F:3'-5' DNA helicase activity"/>
    <property type="evidence" value="ECO:0007669"/>
    <property type="project" value="UniProtKB-EC"/>
</dbReference>
<evidence type="ECO:0000256" key="6">
    <source>
        <dbReference type="ARBA" id="ARBA00044566"/>
    </source>
</evidence>
<dbReference type="GO" id="GO:0009378">
    <property type="term" value="F:four-way junction helicase activity"/>
    <property type="evidence" value="ECO:0007669"/>
    <property type="project" value="TreeGrafter"/>
</dbReference>
<dbReference type="PANTHER" id="PTHR13710">
    <property type="entry name" value="DNA HELICASE RECQ FAMILY MEMBER"/>
    <property type="match status" value="1"/>
</dbReference>
<proteinExistence type="inferred from homology"/>
<evidence type="ECO:0000256" key="5">
    <source>
        <dbReference type="ARBA" id="ARBA00034808"/>
    </source>
</evidence>
<dbReference type="GO" id="GO:0005737">
    <property type="term" value="C:cytoplasm"/>
    <property type="evidence" value="ECO:0007669"/>
    <property type="project" value="TreeGrafter"/>
</dbReference>
<feature type="domain" description="Helicase C-terminal" evidence="7">
    <location>
        <begin position="6"/>
        <end position="178"/>
    </location>
</feature>
<dbReference type="GO" id="GO:0005694">
    <property type="term" value="C:chromosome"/>
    <property type="evidence" value="ECO:0007669"/>
    <property type="project" value="TreeGrafter"/>
</dbReference>
<dbReference type="Proteomes" id="UP001186944">
    <property type="component" value="Unassembled WGS sequence"/>
</dbReference>
<organism evidence="8 9">
    <name type="scientific">Pinctada imbricata</name>
    <name type="common">Atlantic pearl-oyster</name>
    <name type="synonym">Pinctada martensii</name>
    <dbReference type="NCBI Taxonomy" id="66713"/>
    <lineage>
        <taxon>Eukaryota</taxon>
        <taxon>Metazoa</taxon>
        <taxon>Spiralia</taxon>
        <taxon>Lophotrochozoa</taxon>
        <taxon>Mollusca</taxon>
        <taxon>Bivalvia</taxon>
        <taxon>Autobranchia</taxon>
        <taxon>Pteriomorphia</taxon>
        <taxon>Pterioida</taxon>
        <taxon>Pterioidea</taxon>
        <taxon>Pteriidae</taxon>
        <taxon>Pinctada</taxon>
    </lineage>
</organism>
<dbReference type="SMART" id="SM00490">
    <property type="entry name" value="HELICc"/>
    <property type="match status" value="1"/>
</dbReference>
<comment type="similarity">
    <text evidence="1">Belongs to the helicase family. RecQ subfamily.</text>
</comment>
<gene>
    <name evidence="8" type="ORF">FSP39_021799</name>
</gene>
<protein>
    <recommendedName>
        <fullName evidence="5">DNA 3'-5' helicase</fullName>
        <ecNumber evidence="5">5.6.2.4</ecNumber>
    </recommendedName>
    <alternativeName>
        <fullName evidence="6">DNA 3'-5' helicase Q1</fullName>
    </alternativeName>
</protein>
<keyword evidence="2" id="KW-0238">DNA-binding</keyword>
<dbReference type="PROSITE" id="PS51194">
    <property type="entry name" value="HELICASE_CTER"/>
    <property type="match status" value="1"/>
</dbReference>
<evidence type="ECO:0000313" key="8">
    <source>
        <dbReference type="EMBL" id="KAK3107767.1"/>
    </source>
</evidence>
<reference evidence="8" key="1">
    <citation type="submission" date="2019-08" db="EMBL/GenBank/DDBJ databases">
        <title>The improved chromosome-level genome for the pearl oyster Pinctada fucata martensii using PacBio sequencing and Hi-C.</title>
        <authorList>
            <person name="Zheng Z."/>
        </authorList>
    </citation>
    <scope>NUCLEOTIDE SEQUENCE</scope>
    <source>
        <strain evidence="8">ZZ-2019</strain>
        <tissue evidence="8">Adductor muscle</tissue>
    </source>
</reference>